<dbReference type="KEGG" id="sman:C12CBH8_01240"/>
<keyword evidence="2" id="KW-1185">Reference proteome</keyword>
<evidence type="ECO:0000313" key="2">
    <source>
        <dbReference type="Proteomes" id="UP000593890"/>
    </source>
</evidence>
<dbReference type="SUPFAM" id="SSF54913">
    <property type="entry name" value="GlnB-like"/>
    <property type="match status" value="1"/>
</dbReference>
<protein>
    <recommendedName>
        <fullName evidence="3">Transcriptional regulator</fullName>
    </recommendedName>
</protein>
<gene>
    <name evidence="1" type="ORF">C12CBH8_01240</name>
</gene>
<dbReference type="InterPro" id="IPR011322">
    <property type="entry name" value="N-reg_PII-like_a/b"/>
</dbReference>
<sequence>MKLVLAVVNNDDSAILSSALTKEGFSTTKLATTGGFLRAGNTTFLIGVEDDKVDAVIDIISKYSRQRTQTMPDPSVYGMGMYTNYPVEIKIGGATVFVVDVEKFVKL</sequence>
<dbReference type="EMBL" id="AP023321">
    <property type="protein sequence ID" value="BCI59485.1"/>
    <property type="molecule type" value="Genomic_DNA"/>
</dbReference>
<accession>A0A7I8D0M6</accession>
<dbReference type="Proteomes" id="UP000593890">
    <property type="component" value="Chromosome"/>
</dbReference>
<reference evidence="2" key="1">
    <citation type="submission" date="2020-07" db="EMBL/GenBank/DDBJ databases">
        <title>Complete genome sequencing of Clostridia bacterium strain 12CBH8.</title>
        <authorList>
            <person name="Sakamoto M."/>
            <person name="Murakami T."/>
            <person name="Mori H."/>
        </authorList>
    </citation>
    <scope>NUCLEOTIDE SEQUENCE [LARGE SCALE GENOMIC DNA]</scope>
    <source>
        <strain evidence="2">12CBH8</strain>
    </source>
</reference>
<evidence type="ECO:0008006" key="3">
    <source>
        <dbReference type="Google" id="ProtNLM"/>
    </source>
</evidence>
<dbReference type="InterPro" id="IPR010375">
    <property type="entry name" value="CdAMP_rec"/>
</dbReference>
<organism evidence="1 2">
    <name type="scientific">Solibaculum mannosilyticum</name>
    <dbReference type="NCBI Taxonomy" id="2780922"/>
    <lineage>
        <taxon>Bacteria</taxon>
        <taxon>Bacillati</taxon>
        <taxon>Bacillota</taxon>
        <taxon>Clostridia</taxon>
        <taxon>Eubacteriales</taxon>
        <taxon>Oscillospiraceae</taxon>
        <taxon>Solibaculum</taxon>
    </lineage>
</organism>
<dbReference type="RefSeq" id="WP_090263925.1">
    <property type="nucleotide sequence ID" value="NZ_AP023321.1"/>
</dbReference>
<dbReference type="PANTHER" id="PTHR38456">
    <property type="entry name" value="CYCLIC DI-AMP RECEPTOR A"/>
    <property type="match status" value="1"/>
</dbReference>
<dbReference type="InterPro" id="IPR015867">
    <property type="entry name" value="N-reg_PII/ATP_PRibTrfase_C"/>
</dbReference>
<dbReference type="Pfam" id="PF06153">
    <property type="entry name" value="CdAMP_rec"/>
    <property type="match status" value="1"/>
</dbReference>
<dbReference type="AlphaFoldDB" id="A0A7I8D0M6"/>
<evidence type="ECO:0000313" key="1">
    <source>
        <dbReference type="EMBL" id="BCI59485.1"/>
    </source>
</evidence>
<name>A0A7I8D0M6_9FIRM</name>
<dbReference type="Gene3D" id="3.30.70.120">
    <property type="match status" value="1"/>
</dbReference>
<dbReference type="PANTHER" id="PTHR38456:SF1">
    <property type="entry name" value="CYCLIC DI-AMP RECEPTOR A"/>
    <property type="match status" value="1"/>
</dbReference>
<proteinExistence type="predicted"/>